<dbReference type="Pfam" id="PF01370">
    <property type="entry name" value="Epimerase"/>
    <property type="match status" value="1"/>
</dbReference>
<dbReference type="Proteomes" id="UP001595872">
    <property type="component" value="Unassembled WGS sequence"/>
</dbReference>
<dbReference type="Gene3D" id="3.40.50.720">
    <property type="entry name" value="NAD(P)-binding Rossmann-like Domain"/>
    <property type="match status" value="1"/>
</dbReference>
<evidence type="ECO:0000313" key="3">
    <source>
        <dbReference type="EMBL" id="MFC4907538.1"/>
    </source>
</evidence>
<feature type="domain" description="NAD-dependent epimerase/dehydratase" evidence="2">
    <location>
        <begin position="6"/>
        <end position="215"/>
    </location>
</feature>
<protein>
    <submittedName>
        <fullName evidence="3">NAD-dependent epimerase/dehydratase family protein</fullName>
    </submittedName>
</protein>
<gene>
    <name evidence="3" type="ORF">ACFPCY_09420</name>
</gene>
<feature type="compositionally biased region" description="Low complexity" evidence="1">
    <location>
        <begin position="324"/>
        <end position="337"/>
    </location>
</feature>
<accession>A0ABV9TVT1</accession>
<evidence type="ECO:0000259" key="2">
    <source>
        <dbReference type="Pfam" id="PF01370"/>
    </source>
</evidence>
<dbReference type="CDD" id="cd08946">
    <property type="entry name" value="SDR_e"/>
    <property type="match status" value="1"/>
</dbReference>
<dbReference type="InterPro" id="IPR050177">
    <property type="entry name" value="Lipid_A_modif_metabolic_enz"/>
</dbReference>
<dbReference type="EMBL" id="JBHSIT010000002">
    <property type="protein sequence ID" value="MFC4907538.1"/>
    <property type="molecule type" value="Genomic_DNA"/>
</dbReference>
<organism evidence="3 4">
    <name type="scientific">Actinomadura gamaensis</name>
    <dbReference type="NCBI Taxonomy" id="1763541"/>
    <lineage>
        <taxon>Bacteria</taxon>
        <taxon>Bacillati</taxon>
        <taxon>Actinomycetota</taxon>
        <taxon>Actinomycetes</taxon>
        <taxon>Streptosporangiales</taxon>
        <taxon>Thermomonosporaceae</taxon>
        <taxon>Actinomadura</taxon>
    </lineage>
</organism>
<dbReference type="InterPro" id="IPR036291">
    <property type="entry name" value="NAD(P)-bd_dom_sf"/>
</dbReference>
<evidence type="ECO:0000313" key="4">
    <source>
        <dbReference type="Proteomes" id="UP001595872"/>
    </source>
</evidence>
<comment type="caution">
    <text evidence="3">The sequence shown here is derived from an EMBL/GenBank/DDBJ whole genome shotgun (WGS) entry which is preliminary data.</text>
</comment>
<feature type="region of interest" description="Disordered" evidence="1">
    <location>
        <begin position="323"/>
        <end position="343"/>
    </location>
</feature>
<dbReference type="RefSeq" id="WP_378253377.1">
    <property type="nucleotide sequence ID" value="NZ_JBHSIT010000002.1"/>
</dbReference>
<evidence type="ECO:0000256" key="1">
    <source>
        <dbReference type="SAM" id="MobiDB-lite"/>
    </source>
</evidence>
<keyword evidence="4" id="KW-1185">Reference proteome</keyword>
<sequence length="343" mass="35197">MTARSIVVLGASGFLGRHVRAALTAAGDRVTPVSRRGPDGIDLVRAGRDELARLCAGADAVVNAAGAVWGGTGREMAELNADLVGRLVDVLTGLPRPPRFVQLGSAYEYGPTPLGVPVAEDWPPDPESVYGRTKLDGTRAVVRAVEDGGLDAVVLRVSVACGPGAPRVSLPGRVAAHLAAGGGELRLAPLRAHRDLIDVRDVADAVLAAVDRPRSPAGPPRRPMAAPDGLAVPGDPAGAVINIGGGSAVPVRALVDLMIALSGVPVRVVEDAGPPPDGADATGRTARSGVHWQCLDTGRARRTLGWAPRRTLAESMRDLLLAEGAPVTGRPPAARAAAGRDRR</sequence>
<dbReference type="SUPFAM" id="SSF51735">
    <property type="entry name" value="NAD(P)-binding Rossmann-fold domains"/>
    <property type="match status" value="1"/>
</dbReference>
<reference evidence="4" key="1">
    <citation type="journal article" date="2019" name="Int. J. Syst. Evol. Microbiol.">
        <title>The Global Catalogue of Microorganisms (GCM) 10K type strain sequencing project: providing services to taxonomists for standard genome sequencing and annotation.</title>
        <authorList>
            <consortium name="The Broad Institute Genomics Platform"/>
            <consortium name="The Broad Institute Genome Sequencing Center for Infectious Disease"/>
            <person name="Wu L."/>
            <person name="Ma J."/>
        </authorList>
    </citation>
    <scope>NUCLEOTIDE SEQUENCE [LARGE SCALE GENOMIC DNA]</scope>
    <source>
        <strain evidence="4">KLKA75</strain>
    </source>
</reference>
<name>A0ABV9TVT1_9ACTN</name>
<dbReference type="PANTHER" id="PTHR43245">
    <property type="entry name" value="BIFUNCTIONAL POLYMYXIN RESISTANCE PROTEIN ARNA"/>
    <property type="match status" value="1"/>
</dbReference>
<proteinExistence type="predicted"/>
<dbReference type="InterPro" id="IPR001509">
    <property type="entry name" value="Epimerase_deHydtase"/>
</dbReference>